<evidence type="ECO:0000256" key="4">
    <source>
        <dbReference type="ARBA" id="ARBA00022898"/>
    </source>
</evidence>
<dbReference type="EC" id="4.3.1.17" evidence="3"/>
<sequence length="382" mass="40915">MSASQQDLYPDKLWVETPLIRSPHLSSHLQAEVYLKLETLQPTQSFKYRGITHYAQHALRTYGPDVHLVIASSGNAGIAAASAAKILKLRCTVFLPHGVSQSTIDYMRKEGAQIVIEGNYYLQARQAAQKAVDADPKAVMVPGYDDPLLWEGHASLVYEVQQQLPAGTKPDAIFCSFGGGGLAGGIIVGCKAVGWDDVPLVTVETHGSNCFYQSLSMNDGPFVGDVASRPIPNGTTAERNTQHGVTVAHLASLTSKATSLGASSPSAAVVKMALEREGGVRSVCISDEMAMQAALNFAEDHKMLVELACSATIAPAYKRNVFDKLVPSTGKVPTVVLVLCGGFKVSLDDMEEWRRTVAADIATGGEWEVAYNGETFTTPKTE</sequence>
<reference evidence="8" key="1">
    <citation type="submission" date="2022-11" db="EMBL/GenBank/DDBJ databases">
        <title>Genome Sequence of Cubamyces cubensis.</title>
        <authorList>
            <person name="Buettner E."/>
        </authorList>
    </citation>
    <scope>NUCLEOTIDE SEQUENCE</scope>
    <source>
        <strain evidence="8">MPL-01</strain>
    </source>
</reference>
<keyword evidence="9" id="KW-1185">Reference proteome</keyword>
<evidence type="ECO:0000256" key="3">
    <source>
        <dbReference type="ARBA" id="ARBA00012093"/>
    </source>
</evidence>
<accession>A0AAD7TU05</accession>
<comment type="similarity">
    <text evidence="2">Belongs to the serine/threonine dehydratase family.</text>
</comment>
<evidence type="ECO:0000256" key="2">
    <source>
        <dbReference type="ARBA" id="ARBA00010869"/>
    </source>
</evidence>
<organism evidence="8 9">
    <name type="scientific">Trametes cubensis</name>
    <dbReference type="NCBI Taxonomy" id="1111947"/>
    <lineage>
        <taxon>Eukaryota</taxon>
        <taxon>Fungi</taxon>
        <taxon>Dikarya</taxon>
        <taxon>Basidiomycota</taxon>
        <taxon>Agaricomycotina</taxon>
        <taxon>Agaricomycetes</taxon>
        <taxon>Polyporales</taxon>
        <taxon>Polyporaceae</taxon>
        <taxon>Trametes</taxon>
    </lineage>
</organism>
<dbReference type="EMBL" id="JAPEVG010000118">
    <property type="protein sequence ID" value="KAJ8482284.1"/>
    <property type="molecule type" value="Genomic_DNA"/>
</dbReference>
<dbReference type="GO" id="GO:0006565">
    <property type="term" value="P:L-serine catabolic process"/>
    <property type="evidence" value="ECO:0007669"/>
    <property type="project" value="TreeGrafter"/>
</dbReference>
<dbReference type="GO" id="GO:0003941">
    <property type="term" value="F:L-serine ammonia-lyase activity"/>
    <property type="evidence" value="ECO:0007669"/>
    <property type="project" value="UniProtKB-EC"/>
</dbReference>
<keyword evidence="5" id="KW-0456">Lyase</keyword>
<name>A0AAD7TU05_9APHY</name>
<dbReference type="InterPro" id="IPR050147">
    <property type="entry name" value="Ser/Thr_Dehydratase"/>
</dbReference>
<comment type="catalytic activity">
    <reaction evidence="6">
        <text>L-serine = pyruvate + NH4(+)</text>
        <dbReference type="Rhea" id="RHEA:19169"/>
        <dbReference type="ChEBI" id="CHEBI:15361"/>
        <dbReference type="ChEBI" id="CHEBI:28938"/>
        <dbReference type="ChEBI" id="CHEBI:33384"/>
        <dbReference type="EC" id="4.3.1.17"/>
    </reaction>
</comment>
<dbReference type="Gene3D" id="3.40.50.1100">
    <property type="match status" value="2"/>
</dbReference>
<feature type="domain" description="Tryptophan synthase beta chain-like PALP" evidence="7">
    <location>
        <begin position="16"/>
        <end position="341"/>
    </location>
</feature>
<dbReference type="PANTHER" id="PTHR48078">
    <property type="entry name" value="THREONINE DEHYDRATASE, MITOCHONDRIAL-RELATED"/>
    <property type="match status" value="1"/>
</dbReference>
<evidence type="ECO:0000256" key="1">
    <source>
        <dbReference type="ARBA" id="ARBA00001933"/>
    </source>
</evidence>
<evidence type="ECO:0000256" key="6">
    <source>
        <dbReference type="ARBA" id="ARBA00049406"/>
    </source>
</evidence>
<dbReference type="Proteomes" id="UP001215151">
    <property type="component" value="Unassembled WGS sequence"/>
</dbReference>
<keyword evidence="4" id="KW-0663">Pyridoxal phosphate</keyword>
<evidence type="ECO:0000313" key="9">
    <source>
        <dbReference type="Proteomes" id="UP001215151"/>
    </source>
</evidence>
<dbReference type="AlphaFoldDB" id="A0AAD7TU05"/>
<evidence type="ECO:0000259" key="7">
    <source>
        <dbReference type="Pfam" id="PF00291"/>
    </source>
</evidence>
<dbReference type="InterPro" id="IPR001926">
    <property type="entry name" value="TrpB-like_PALP"/>
</dbReference>
<evidence type="ECO:0000256" key="5">
    <source>
        <dbReference type="ARBA" id="ARBA00023239"/>
    </source>
</evidence>
<dbReference type="InterPro" id="IPR036052">
    <property type="entry name" value="TrpB-like_PALP_sf"/>
</dbReference>
<dbReference type="Pfam" id="PF00291">
    <property type="entry name" value="PALP"/>
    <property type="match status" value="1"/>
</dbReference>
<dbReference type="GO" id="GO:0009097">
    <property type="term" value="P:isoleucine biosynthetic process"/>
    <property type="evidence" value="ECO:0007669"/>
    <property type="project" value="TreeGrafter"/>
</dbReference>
<protein>
    <recommendedName>
        <fullName evidence="3">L-serine ammonia-lyase</fullName>
        <ecNumber evidence="3">4.3.1.17</ecNumber>
    </recommendedName>
</protein>
<evidence type="ECO:0000313" key="8">
    <source>
        <dbReference type="EMBL" id="KAJ8482284.1"/>
    </source>
</evidence>
<comment type="caution">
    <text evidence="8">The sequence shown here is derived from an EMBL/GenBank/DDBJ whole genome shotgun (WGS) entry which is preliminary data.</text>
</comment>
<dbReference type="GO" id="GO:0004794">
    <property type="term" value="F:threonine deaminase activity"/>
    <property type="evidence" value="ECO:0007669"/>
    <property type="project" value="TreeGrafter"/>
</dbReference>
<gene>
    <name evidence="8" type="ORF">ONZ51_g5448</name>
</gene>
<dbReference type="GO" id="GO:0006567">
    <property type="term" value="P:L-threonine catabolic process"/>
    <property type="evidence" value="ECO:0007669"/>
    <property type="project" value="TreeGrafter"/>
</dbReference>
<dbReference type="PANTHER" id="PTHR48078:SF2">
    <property type="entry name" value="CATABOLIC L-SERINE_THREONINE DEHYDRATASE"/>
    <property type="match status" value="1"/>
</dbReference>
<comment type="cofactor">
    <cofactor evidence="1">
        <name>pyridoxal 5'-phosphate</name>
        <dbReference type="ChEBI" id="CHEBI:597326"/>
    </cofactor>
</comment>
<dbReference type="SUPFAM" id="SSF53686">
    <property type="entry name" value="Tryptophan synthase beta subunit-like PLP-dependent enzymes"/>
    <property type="match status" value="1"/>
</dbReference>
<proteinExistence type="inferred from homology"/>